<dbReference type="HOGENOM" id="CLU_2438126_0_0_10"/>
<evidence type="ECO:0000313" key="1">
    <source>
        <dbReference type="EMBL" id="EEC97581.1"/>
    </source>
</evidence>
<protein>
    <submittedName>
        <fullName evidence="1">Uncharacterized protein</fullName>
    </submittedName>
</protein>
<reference evidence="1 2" key="1">
    <citation type="submission" date="2008-10" db="EMBL/GenBank/DDBJ databases">
        <title>Draft genome sequence of Parabacteroides johnsonii (DSM 18315).</title>
        <authorList>
            <person name="Sudarsanam P."/>
            <person name="Ley R."/>
            <person name="Guruge J."/>
            <person name="Turnbaugh P.J."/>
            <person name="Mahowald M."/>
            <person name="Liep D."/>
            <person name="Gordon J."/>
        </authorList>
    </citation>
    <scope>NUCLEOTIDE SEQUENCE [LARGE SCALE GENOMIC DNA]</scope>
    <source>
        <strain evidence="1 2">DSM 18315</strain>
    </source>
</reference>
<name>B7B7K9_9BACT</name>
<evidence type="ECO:0000313" key="2">
    <source>
        <dbReference type="Proteomes" id="UP000005510"/>
    </source>
</evidence>
<dbReference type="AlphaFoldDB" id="B7B7K9"/>
<dbReference type="Proteomes" id="UP000005510">
    <property type="component" value="Unassembled WGS sequence"/>
</dbReference>
<dbReference type="STRING" id="537006.PRABACTJOHN_01008"/>
<dbReference type="EMBL" id="ABYH01000071">
    <property type="protein sequence ID" value="EEC97581.1"/>
    <property type="molecule type" value="Genomic_DNA"/>
</dbReference>
<reference evidence="1 2" key="2">
    <citation type="submission" date="2008-10" db="EMBL/GenBank/DDBJ databases">
        <authorList>
            <person name="Fulton L."/>
            <person name="Clifton S."/>
            <person name="Fulton B."/>
            <person name="Xu J."/>
            <person name="Minx P."/>
            <person name="Pepin K.H."/>
            <person name="Johnson M."/>
            <person name="Bhonagiri V."/>
            <person name="Nash W.E."/>
            <person name="Mardis E.R."/>
            <person name="Wilson R.K."/>
        </authorList>
    </citation>
    <scope>NUCLEOTIDE SEQUENCE [LARGE SCALE GENOMIC DNA]</scope>
    <source>
        <strain evidence="1 2">DSM 18315</strain>
    </source>
</reference>
<organism evidence="1 2">
    <name type="scientific">Parabacteroides johnsonii DSM 18315</name>
    <dbReference type="NCBI Taxonomy" id="537006"/>
    <lineage>
        <taxon>Bacteria</taxon>
        <taxon>Pseudomonadati</taxon>
        <taxon>Bacteroidota</taxon>
        <taxon>Bacteroidia</taxon>
        <taxon>Bacteroidales</taxon>
        <taxon>Tannerellaceae</taxon>
        <taxon>Parabacteroides</taxon>
    </lineage>
</organism>
<gene>
    <name evidence="1" type="ORF">PRABACTJOHN_01008</name>
</gene>
<comment type="caution">
    <text evidence="1">The sequence shown here is derived from an EMBL/GenBank/DDBJ whole genome shotgun (WGS) entry which is preliminary data.</text>
</comment>
<proteinExistence type="predicted"/>
<sequence length="90" mass="10557">MSINATNAMLNPSTFKTEAALNRRSTLKKFRKIVFIFNCYLFTFKTVYNLNHRNEPKKLCNKALIILQFYLFILKAKIMPHKLNINKSAT</sequence>
<accession>B7B7K9</accession>